<dbReference type="GO" id="GO:0003700">
    <property type="term" value="F:DNA-binding transcription factor activity"/>
    <property type="evidence" value="ECO:0007669"/>
    <property type="project" value="InterPro"/>
</dbReference>
<feature type="domain" description="C2H2-type" evidence="4">
    <location>
        <begin position="33"/>
        <end position="60"/>
    </location>
</feature>
<dbReference type="Proteomes" id="UP000244336">
    <property type="component" value="Chromosome 2"/>
</dbReference>
<evidence type="ECO:0000256" key="1">
    <source>
        <dbReference type="PROSITE-ProRule" id="PRU00042"/>
    </source>
</evidence>
<gene>
    <name evidence="5" type="ORF">GQ55_2G027200</name>
</gene>
<feature type="transmembrane region" description="Helical" evidence="3">
    <location>
        <begin position="203"/>
        <end position="226"/>
    </location>
</feature>
<protein>
    <recommendedName>
        <fullName evidence="4">C2H2-type domain-containing protein</fullName>
    </recommendedName>
</protein>
<keyword evidence="1" id="KW-0479">Metal-binding</keyword>
<proteinExistence type="predicted"/>
<dbReference type="Gramene" id="PUZ68427">
    <property type="protein sequence ID" value="PUZ68427"/>
    <property type="gene ID" value="GQ55_2G027200"/>
</dbReference>
<dbReference type="OrthoDB" id="692117at2759"/>
<accession>A0A2T7EKR7</accession>
<reference evidence="5 6" key="1">
    <citation type="submission" date="2018-04" db="EMBL/GenBank/DDBJ databases">
        <title>WGS assembly of Panicum hallii var. hallii HAL2.</title>
        <authorList>
            <person name="Lovell J."/>
            <person name="Jenkins J."/>
            <person name="Lowry D."/>
            <person name="Mamidi S."/>
            <person name="Sreedasyam A."/>
            <person name="Weng X."/>
            <person name="Barry K."/>
            <person name="Bonette J."/>
            <person name="Campitelli B."/>
            <person name="Daum C."/>
            <person name="Gordon S."/>
            <person name="Gould B."/>
            <person name="Lipzen A."/>
            <person name="MacQueen A."/>
            <person name="Palacio-Mejia J."/>
            <person name="Plott C."/>
            <person name="Shakirov E."/>
            <person name="Shu S."/>
            <person name="Yoshinaga Y."/>
            <person name="Zane M."/>
            <person name="Rokhsar D."/>
            <person name="Grimwood J."/>
            <person name="Schmutz J."/>
            <person name="Juenger T."/>
        </authorList>
    </citation>
    <scope>NUCLEOTIDE SEQUENCE [LARGE SCALE GENOMIC DNA]</scope>
    <source>
        <strain evidence="6">cv. HAL2</strain>
    </source>
</reference>
<keyword evidence="3" id="KW-0472">Membrane</keyword>
<evidence type="ECO:0000313" key="5">
    <source>
        <dbReference type="EMBL" id="PUZ68427.1"/>
    </source>
</evidence>
<feature type="region of interest" description="Disordered" evidence="2">
    <location>
        <begin position="1"/>
        <end position="22"/>
    </location>
</feature>
<dbReference type="EMBL" id="CM009750">
    <property type="protein sequence ID" value="PUZ68427.1"/>
    <property type="molecule type" value="Genomic_DNA"/>
</dbReference>
<evidence type="ECO:0000313" key="6">
    <source>
        <dbReference type="Proteomes" id="UP000244336"/>
    </source>
</evidence>
<organism evidence="5 6">
    <name type="scientific">Panicum hallii var. hallii</name>
    <dbReference type="NCBI Taxonomy" id="1504633"/>
    <lineage>
        <taxon>Eukaryota</taxon>
        <taxon>Viridiplantae</taxon>
        <taxon>Streptophyta</taxon>
        <taxon>Embryophyta</taxon>
        <taxon>Tracheophyta</taxon>
        <taxon>Spermatophyta</taxon>
        <taxon>Magnoliopsida</taxon>
        <taxon>Liliopsida</taxon>
        <taxon>Poales</taxon>
        <taxon>Poaceae</taxon>
        <taxon>PACMAD clade</taxon>
        <taxon>Panicoideae</taxon>
        <taxon>Panicodae</taxon>
        <taxon>Paniceae</taxon>
        <taxon>Panicinae</taxon>
        <taxon>Panicum</taxon>
        <taxon>Panicum sect. Panicum</taxon>
    </lineage>
</organism>
<evidence type="ECO:0000256" key="2">
    <source>
        <dbReference type="SAM" id="MobiDB-lite"/>
    </source>
</evidence>
<dbReference type="InterPro" id="IPR013087">
    <property type="entry name" value="Znf_C2H2_type"/>
</dbReference>
<name>A0A2T7EKR7_9POAL</name>
<keyword evidence="6" id="KW-1185">Reference proteome</keyword>
<dbReference type="InterPro" id="IPR036236">
    <property type="entry name" value="Znf_C2H2_sf"/>
</dbReference>
<keyword evidence="3" id="KW-1133">Transmembrane helix</keyword>
<dbReference type="PROSITE" id="PS50157">
    <property type="entry name" value="ZINC_FINGER_C2H2_2"/>
    <property type="match status" value="1"/>
</dbReference>
<dbReference type="PANTHER" id="PTHR45730:SF101">
    <property type="entry name" value="C2H2-TYPE DOMAIN-CONTAINING PROTEIN"/>
    <property type="match status" value="1"/>
</dbReference>
<feature type="transmembrane region" description="Helical" evidence="3">
    <location>
        <begin position="232"/>
        <end position="254"/>
    </location>
</feature>
<keyword evidence="1" id="KW-0862">Zinc</keyword>
<dbReference type="PROSITE" id="PS00028">
    <property type="entry name" value="ZINC_FINGER_C2H2_1"/>
    <property type="match status" value="1"/>
</dbReference>
<dbReference type="STRING" id="1504633.A0A2T7EKR7"/>
<keyword evidence="1" id="KW-0863">Zinc-finger</keyword>
<keyword evidence="3" id="KW-0812">Transmembrane</keyword>
<dbReference type="InterPro" id="IPR045320">
    <property type="entry name" value="JAGGED/SL1-like"/>
</dbReference>
<dbReference type="PANTHER" id="PTHR45730">
    <property type="entry name" value="ZINC FINGER PROTEIN JAGGED"/>
    <property type="match status" value="1"/>
</dbReference>
<sequence>MESSRRAPPSPDARRGGGGGCVEDDGSSGARLFPCLFCSKTFLKSQALGGHQNAHKKERVAGSGWNAFGASYAAAVELDALAAAGSALPATSSVFVAGAHGQICGGAAAGGARAGEAHRDAAAAVALRRLELEWWTTGHHVPPLHGGTEHDGSRDGLMGPVLNWSRGTQRDGTAAPKETTTAPLASAAAAGGARPRAEALASFFTTVSWLAFFVWRACCSVIVLYGCLPSSSVVLLACVGCWMAIMHVPSSILYTMDCFPQKKKVWFVVVAKKKKVNMLV</sequence>
<dbReference type="SUPFAM" id="SSF57667">
    <property type="entry name" value="beta-beta-alpha zinc fingers"/>
    <property type="match status" value="1"/>
</dbReference>
<evidence type="ECO:0000259" key="4">
    <source>
        <dbReference type="PROSITE" id="PS50157"/>
    </source>
</evidence>
<dbReference type="GO" id="GO:0008270">
    <property type="term" value="F:zinc ion binding"/>
    <property type="evidence" value="ECO:0007669"/>
    <property type="project" value="UniProtKB-KW"/>
</dbReference>
<evidence type="ECO:0000256" key="3">
    <source>
        <dbReference type="SAM" id="Phobius"/>
    </source>
</evidence>
<dbReference type="AlphaFoldDB" id="A0A2T7EKR7"/>